<reference evidence="2 3" key="1">
    <citation type="submission" date="2019-08" db="EMBL/GenBank/DDBJ databases">
        <title>Genome sequence of Gillisia hiemivivida IC154 (type strain).</title>
        <authorList>
            <person name="Bowman J.P."/>
        </authorList>
    </citation>
    <scope>NUCLEOTIDE SEQUENCE [LARGE SCALE GENOMIC DNA]</scope>
    <source>
        <strain evidence="2 3">IC154</strain>
    </source>
</reference>
<evidence type="ECO:0000256" key="1">
    <source>
        <dbReference type="SAM" id="Coils"/>
    </source>
</evidence>
<accession>A0A5C6ZUX9</accession>
<dbReference type="AlphaFoldDB" id="A0A5C6ZUX9"/>
<protein>
    <submittedName>
        <fullName evidence="2">Uncharacterized protein</fullName>
    </submittedName>
</protein>
<comment type="caution">
    <text evidence="2">The sequence shown here is derived from an EMBL/GenBank/DDBJ whole genome shotgun (WGS) entry which is preliminary data.</text>
</comment>
<dbReference type="RefSeq" id="WP_146929964.1">
    <property type="nucleotide sequence ID" value="NZ_CBCSHZ010000012.1"/>
</dbReference>
<keyword evidence="3" id="KW-1185">Reference proteome</keyword>
<dbReference type="OrthoDB" id="773198at2"/>
<name>A0A5C6ZUX9_9FLAO</name>
<evidence type="ECO:0000313" key="3">
    <source>
        <dbReference type="Proteomes" id="UP000321367"/>
    </source>
</evidence>
<dbReference type="EMBL" id="VORY01000003">
    <property type="protein sequence ID" value="TXD94668.1"/>
    <property type="molecule type" value="Genomic_DNA"/>
</dbReference>
<keyword evidence="1" id="KW-0175">Coiled coil</keyword>
<feature type="coiled-coil region" evidence="1">
    <location>
        <begin position="16"/>
        <end position="43"/>
    </location>
</feature>
<proteinExistence type="predicted"/>
<organism evidence="2 3">
    <name type="scientific">Gillisia hiemivivida</name>
    <dbReference type="NCBI Taxonomy" id="291190"/>
    <lineage>
        <taxon>Bacteria</taxon>
        <taxon>Pseudomonadati</taxon>
        <taxon>Bacteroidota</taxon>
        <taxon>Flavobacteriia</taxon>
        <taxon>Flavobacteriales</taxon>
        <taxon>Flavobacteriaceae</taxon>
        <taxon>Gillisia</taxon>
    </lineage>
</organism>
<gene>
    <name evidence="2" type="ORF">ES724_04110</name>
</gene>
<dbReference type="Proteomes" id="UP000321367">
    <property type="component" value="Unassembled WGS sequence"/>
</dbReference>
<evidence type="ECO:0000313" key="2">
    <source>
        <dbReference type="EMBL" id="TXD94668.1"/>
    </source>
</evidence>
<sequence length="77" mass="9369">MDLQSRKIEFIQEFLKLQSEEAISRLEKLLKKEKKNVVEEEFKPMTKKELNKRIDQSESDFEKNRFKKTSELLSNYQ</sequence>